<evidence type="ECO:0000256" key="4">
    <source>
        <dbReference type="HAMAP-Rule" id="MF_01201"/>
    </source>
</evidence>
<dbReference type="EMBL" id="JACHEB010000002">
    <property type="protein sequence ID" value="MBB5327361.1"/>
    <property type="molecule type" value="Genomic_DNA"/>
</dbReference>
<reference evidence="8 9" key="1">
    <citation type="submission" date="2020-08" db="EMBL/GenBank/DDBJ databases">
        <title>Genomic Encyclopedia of Type Strains, Phase IV (KMG-V): Genome sequencing to study the core and pangenomes of soil and plant-associated prokaryotes.</title>
        <authorList>
            <person name="Whitman W."/>
        </authorList>
    </citation>
    <scope>NUCLEOTIDE SEQUENCE [LARGE SCALE GENOMIC DNA]</scope>
    <source>
        <strain evidence="8 9">X5P2</strain>
    </source>
</reference>
<protein>
    <recommendedName>
        <fullName evidence="4">Alanine racemase</fullName>
        <ecNumber evidence="4">5.1.1.1</ecNumber>
    </recommendedName>
</protein>
<dbReference type="Gene3D" id="3.20.20.10">
    <property type="entry name" value="Alanine racemase"/>
    <property type="match status" value="1"/>
</dbReference>
<dbReference type="HAMAP" id="MF_01201">
    <property type="entry name" value="Ala_racemase"/>
    <property type="match status" value="1"/>
</dbReference>
<dbReference type="SUPFAM" id="SSF51419">
    <property type="entry name" value="PLP-binding barrel"/>
    <property type="match status" value="1"/>
</dbReference>
<evidence type="ECO:0000313" key="8">
    <source>
        <dbReference type="EMBL" id="MBB5327361.1"/>
    </source>
</evidence>
<dbReference type="AlphaFoldDB" id="A0A9X0QB75"/>
<comment type="caution">
    <text evidence="8">The sequence shown here is derived from an EMBL/GenBank/DDBJ whole genome shotgun (WGS) entry which is preliminary data.</text>
</comment>
<feature type="active site" description="Proton acceptor; specific for D-alanine" evidence="4">
    <location>
        <position position="33"/>
    </location>
</feature>
<dbReference type="InterPro" id="IPR001608">
    <property type="entry name" value="Ala_racemase_N"/>
</dbReference>
<proteinExistence type="inferred from homology"/>
<dbReference type="SUPFAM" id="SSF50621">
    <property type="entry name" value="Alanine racemase C-terminal domain-like"/>
    <property type="match status" value="1"/>
</dbReference>
<keyword evidence="2 4" id="KW-0663">Pyridoxal phosphate</keyword>
<dbReference type="PRINTS" id="PR00992">
    <property type="entry name" value="ALARACEMASE"/>
</dbReference>
<evidence type="ECO:0000259" key="7">
    <source>
        <dbReference type="SMART" id="SM01005"/>
    </source>
</evidence>
<sequence length="397" mass="42054">MKSWVEVSERRLTENYRLLTGAAGDTAVLAVVKANAYGHGAAVCAPVLVRAGAEWLGVTEVTEGATVRAALETAGIARREQPGVLVMSGLLREDAEEVVRLGLVPVVWLREQMEWLAEAAGRLGMGPVAVHVEIDTGMARQGIRPGVELEDLLAWVRGEPGIRLDGVMTHFASSEVAGSLQTTLQRERFEEAIGAVGAAGLRLSWVHAGNSSTVDNQRGEGNLGWLRELAASVGARSMVRTGIALYGYCLPIEGEGLSEVRRELQPVMTWKTRVIGRREVEAGETVGYNGIFVAEHAMRLALLPVGYADGLRRELSASNAQAGGWAMVRGQRAPIVGRVSMNLTIVDVSGIAGVGLGDEVVVLGDGVTAEDHARLAGTIAYEIVCGVRAAHRCGIAG</sequence>
<dbReference type="NCBIfam" id="TIGR00492">
    <property type="entry name" value="alr"/>
    <property type="match status" value="1"/>
</dbReference>
<keyword evidence="9" id="KW-1185">Reference proteome</keyword>
<feature type="binding site" evidence="4 6">
    <location>
        <position position="140"/>
    </location>
    <ligand>
        <name>substrate</name>
    </ligand>
</feature>
<feature type="active site" description="Proton acceptor; specific for L-alanine" evidence="4">
    <location>
        <position position="288"/>
    </location>
</feature>
<comment type="function">
    <text evidence="4">Catalyzes the interconversion of L-alanine and D-alanine. May also act on other amino acids.</text>
</comment>
<accession>A0A9X0QB75</accession>
<comment type="catalytic activity">
    <reaction evidence="4">
        <text>L-alanine = D-alanine</text>
        <dbReference type="Rhea" id="RHEA:20249"/>
        <dbReference type="ChEBI" id="CHEBI:57416"/>
        <dbReference type="ChEBI" id="CHEBI:57972"/>
        <dbReference type="EC" id="5.1.1.1"/>
    </reaction>
</comment>
<dbReference type="RefSeq" id="WP_183974007.1">
    <property type="nucleotide sequence ID" value="NZ_JACHEB010000002.1"/>
</dbReference>
<dbReference type="EC" id="5.1.1.1" evidence="4"/>
<feature type="domain" description="Alanine racemase C-terminal" evidence="7">
    <location>
        <begin position="267"/>
        <end position="395"/>
    </location>
</feature>
<evidence type="ECO:0000256" key="2">
    <source>
        <dbReference type="ARBA" id="ARBA00022898"/>
    </source>
</evidence>
<evidence type="ECO:0000256" key="6">
    <source>
        <dbReference type="PIRSR" id="PIRSR600821-52"/>
    </source>
</evidence>
<dbReference type="Proteomes" id="UP000535182">
    <property type="component" value="Unassembled WGS sequence"/>
</dbReference>
<dbReference type="PANTHER" id="PTHR30511">
    <property type="entry name" value="ALANINE RACEMASE"/>
    <property type="match status" value="1"/>
</dbReference>
<organism evidence="8 9">
    <name type="scientific">Tunturiibacter gelidiferens</name>
    <dbReference type="NCBI Taxonomy" id="3069689"/>
    <lineage>
        <taxon>Bacteria</taxon>
        <taxon>Pseudomonadati</taxon>
        <taxon>Acidobacteriota</taxon>
        <taxon>Terriglobia</taxon>
        <taxon>Terriglobales</taxon>
        <taxon>Acidobacteriaceae</taxon>
        <taxon>Tunturiibacter</taxon>
    </lineage>
</organism>
<dbReference type="GO" id="GO:0005829">
    <property type="term" value="C:cytosol"/>
    <property type="evidence" value="ECO:0007669"/>
    <property type="project" value="TreeGrafter"/>
</dbReference>
<gene>
    <name evidence="8" type="ORF">HDF14_000966</name>
</gene>
<dbReference type="Pfam" id="PF01168">
    <property type="entry name" value="Ala_racemase_N"/>
    <property type="match status" value="1"/>
</dbReference>
<dbReference type="InterPro" id="IPR029066">
    <property type="entry name" value="PLP-binding_barrel"/>
</dbReference>
<dbReference type="GO" id="GO:0008784">
    <property type="term" value="F:alanine racemase activity"/>
    <property type="evidence" value="ECO:0007669"/>
    <property type="project" value="UniProtKB-UniRule"/>
</dbReference>
<dbReference type="GO" id="GO:0030170">
    <property type="term" value="F:pyridoxal phosphate binding"/>
    <property type="evidence" value="ECO:0007669"/>
    <property type="project" value="UniProtKB-UniRule"/>
</dbReference>
<dbReference type="InterPro" id="IPR011079">
    <property type="entry name" value="Ala_racemase_C"/>
</dbReference>
<comment type="pathway">
    <text evidence="4">Amino-acid biosynthesis; D-alanine biosynthesis; D-alanine from L-alanine: step 1/1.</text>
</comment>
<comment type="similarity">
    <text evidence="4">Belongs to the alanine racemase family.</text>
</comment>
<dbReference type="GO" id="GO:0030632">
    <property type="term" value="P:D-alanine biosynthetic process"/>
    <property type="evidence" value="ECO:0007669"/>
    <property type="project" value="UniProtKB-UniRule"/>
</dbReference>
<dbReference type="CDD" id="cd00430">
    <property type="entry name" value="PLPDE_III_AR"/>
    <property type="match status" value="1"/>
</dbReference>
<dbReference type="Gene3D" id="2.40.37.10">
    <property type="entry name" value="Lyase, Ornithine Decarboxylase, Chain A, domain 1"/>
    <property type="match status" value="1"/>
</dbReference>
<dbReference type="InterPro" id="IPR000821">
    <property type="entry name" value="Ala_racemase"/>
</dbReference>
<name>A0A9X0QB75_9BACT</name>
<feature type="modified residue" description="N6-(pyridoxal phosphate)lysine" evidence="4 5">
    <location>
        <position position="33"/>
    </location>
</feature>
<evidence type="ECO:0000256" key="1">
    <source>
        <dbReference type="ARBA" id="ARBA00001933"/>
    </source>
</evidence>
<evidence type="ECO:0000313" key="9">
    <source>
        <dbReference type="Proteomes" id="UP000535182"/>
    </source>
</evidence>
<dbReference type="SMART" id="SM01005">
    <property type="entry name" value="Ala_racemase_C"/>
    <property type="match status" value="1"/>
</dbReference>
<evidence type="ECO:0000256" key="5">
    <source>
        <dbReference type="PIRSR" id="PIRSR600821-50"/>
    </source>
</evidence>
<dbReference type="InterPro" id="IPR020622">
    <property type="entry name" value="Ala_racemase_pyridoxalP-BS"/>
</dbReference>
<dbReference type="Pfam" id="PF00842">
    <property type="entry name" value="Ala_racemase_C"/>
    <property type="match status" value="1"/>
</dbReference>
<dbReference type="PROSITE" id="PS00395">
    <property type="entry name" value="ALANINE_RACEMASE"/>
    <property type="match status" value="1"/>
</dbReference>
<keyword evidence="3 4" id="KW-0413">Isomerase</keyword>
<feature type="binding site" evidence="4 6">
    <location>
        <position position="341"/>
    </location>
    <ligand>
        <name>substrate</name>
    </ligand>
</feature>
<evidence type="ECO:0000256" key="3">
    <source>
        <dbReference type="ARBA" id="ARBA00023235"/>
    </source>
</evidence>
<comment type="cofactor">
    <cofactor evidence="1 4 5">
        <name>pyridoxal 5'-phosphate</name>
        <dbReference type="ChEBI" id="CHEBI:597326"/>
    </cofactor>
</comment>
<dbReference type="InterPro" id="IPR009006">
    <property type="entry name" value="Ala_racemase/Decarboxylase_C"/>
</dbReference>
<dbReference type="PANTHER" id="PTHR30511:SF0">
    <property type="entry name" value="ALANINE RACEMASE, CATABOLIC-RELATED"/>
    <property type="match status" value="1"/>
</dbReference>